<dbReference type="GeneID" id="19395079"/>
<proteinExistence type="predicted"/>
<evidence type="ECO:0000313" key="2">
    <source>
        <dbReference type="EMBL" id="EOA89264.1"/>
    </source>
</evidence>
<dbReference type="RefSeq" id="XP_008023086.1">
    <property type="nucleotide sequence ID" value="XM_008024895.1"/>
</dbReference>
<evidence type="ECO:0000259" key="1">
    <source>
        <dbReference type="Pfam" id="PF06985"/>
    </source>
</evidence>
<accession>R0KJB7</accession>
<dbReference type="Pfam" id="PF26639">
    <property type="entry name" value="Het-6_barrel"/>
    <property type="match status" value="1"/>
</dbReference>
<dbReference type="AlphaFoldDB" id="R0KJB7"/>
<dbReference type="STRING" id="671987.R0KJB7"/>
<dbReference type="InterPro" id="IPR052895">
    <property type="entry name" value="HetReg/Transcr_Mod"/>
</dbReference>
<reference evidence="2 3" key="2">
    <citation type="journal article" date="2013" name="PLoS Genet.">
        <title>Comparative genome structure, secondary metabolite, and effector coding capacity across Cochliobolus pathogens.</title>
        <authorList>
            <person name="Condon B.J."/>
            <person name="Leng Y."/>
            <person name="Wu D."/>
            <person name="Bushley K.E."/>
            <person name="Ohm R.A."/>
            <person name="Otillar R."/>
            <person name="Martin J."/>
            <person name="Schackwitz W."/>
            <person name="Grimwood J."/>
            <person name="MohdZainudin N."/>
            <person name="Xue C."/>
            <person name="Wang R."/>
            <person name="Manning V.A."/>
            <person name="Dhillon B."/>
            <person name="Tu Z.J."/>
            <person name="Steffenson B.J."/>
            <person name="Salamov A."/>
            <person name="Sun H."/>
            <person name="Lowry S."/>
            <person name="LaButti K."/>
            <person name="Han J."/>
            <person name="Copeland A."/>
            <person name="Lindquist E."/>
            <person name="Barry K."/>
            <person name="Schmutz J."/>
            <person name="Baker S.E."/>
            <person name="Ciuffetti L.M."/>
            <person name="Grigoriev I.V."/>
            <person name="Zhong S."/>
            <person name="Turgeon B.G."/>
        </authorList>
    </citation>
    <scope>NUCLEOTIDE SEQUENCE [LARGE SCALE GENOMIC DNA]</scope>
    <source>
        <strain evidence="3">28A</strain>
    </source>
</reference>
<dbReference type="PANTHER" id="PTHR24148">
    <property type="entry name" value="ANKYRIN REPEAT DOMAIN-CONTAINING PROTEIN 39 HOMOLOG-RELATED"/>
    <property type="match status" value="1"/>
</dbReference>
<reference evidence="2 3" key="1">
    <citation type="journal article" date="2012" name="PLoS Pathog.">
        <title>Diverse lifestyles and strategies of plant pathogenesis encoded in the genomes of eighteen Dothideomycetes fungi.</title>
        <authorList>
            <person name="Ohm R.A."/>
            <person name="Feau N."/>
            <person name="Henrissat B."/>
            <person name="Schoch C.L."/>
            <person name="Horwitz B.A."/>
            <person name="Barry K.W."/>
            <person name="Condon B.J."/>
            <person name="Copeland A.C."/>
            <person name="Dhillon B."/>
            <person name="Glaser F."/>
            <person name="Hesse C.N."/>
            <person name="Kosti I."/>
            <person name="LaButti K."/>
            <person name="Lindquist E.A."/>
            <person name="Lucas S."/>
            <person name="Salamov A.A."/>
            <person name="Bradshaw R.E."/>
            <person name="Ciuffetti L."/>
            <person name="Hamelin R.C."/>
            <person name="Kema G.H.J."/>
            <person name="Lawrence C."/>
            <person name="Scott J.A."/>
            <person name="Spatafora J.W."/>
            <person name="Turgeon B.G."/>
            <person name="de Wit P.J.G.M."/>
            <person name="Zhong S."/>
            <person name="Goodwin S.B."/>
            <person name="Grigoriev I.V."/>
        </authorList>
    </citation>
    <scope>NUCLEOTIDE SEQUENCE [LARGE SCALE GENOMIC DNA]</scope>
    <source>
        <strain evidence="3">28A</strain>
    </source>
</reference>
<dbReference type="EMBL" id="KB908515">
    <property type="protein sequence ID" value="EOA89264.1"/>
    <property type="molecule type" value="Genomic_DNA"/>
</dbReference>
<feature type="domain" description="Heterokaryon incompatibility" evidence="1">
    <location>
        <begin position="58"/>
        <end position="210"/>
    </location>
</feature>
<sequence length="615" mass="69795">MQDIDQISSQVSSILETPYQYNKLPRDDSFRYLILQPGVGNEQLDCSLCTAPLPQIEFEAISYVWGKDIKNKRIICNGRSIKVTANLYNVLQRVRLPNEPRKLWADGICINQEDSDEKGHQVAIMGQLYRSAKRVLIYVGPDKGSHGPQLCSLLDEVDQMIKETCQNIDMSYGSFPFPDENSTLLSNVRWASMYHLLCEEWFERGWVVREAAFAQVGQVIWGSSSFDWGNLMRAYCWSTMRATQTLSDAGVFSRDIVSHVFAYARRNRSFSGSLSIQAPSKDRALLEDLENAAPLHVSDPRDRIYAFMELSRDNEHAFTMTPDYTSPYLDVYRQFVVEHTKFTRTPCILDYVFHPISALNLSAASWIPRWDLRGSSVIISTRKKTVLTSRNSFIYEPGCKGKTTFACRGVVLDSVRFVSHILTDKSTTLQTLSEVWKNVNLHTQNCPYRPADLLDAFLDTLCLGRYDDNNRSWNVSRTAFATDVILEAESSPPGILRRKEPENGTYYNVDGFLESVLNWANEGRFVITERGYMGIAPAVTQVGDLCAIIFGCSMPCMLRPTGPERYYNFVGASFVTGKEKYRGEDGQLRFGTLLGSEGSKDWVGWDVEEQDIHLV</sequence>
<evidence type="ECO:0000313" key="3">
    <source>
        <dbReference type="Proteomes" id="UP000016935"/>
    </source>
</evidence>
<dbReference type="Pfam" id="PF06985">
    <property type="entry name" value="HET"/>
    <property type="match status" value="1"/>
</dbReference>
<dbReference type="Proteomes" id="UP000016935">
    <property type="component" value="Unassembled WGS sequence"/>
</dbReference>
<dbReference type="HOGENOM" id="CLU_004184_7_2_1"/>
<organism evidence="2 3">
    <name type="scientific">Exserohilum turcicum (strain 28A)</name>
    <name type="common">Northern leaf blight fungus</name>
    <name type="synonym">Setosphaeria turcica</name>
    <dbReference type="NCBI Taxonomy" id="671987"/>
    <lineage>
        <taxon>Eukaryota</taxon>
        <taxon>Fungi</taxon>
        <taxon>Dikarya</taxon>
        <taxon>Ascomycota</taxon>
        <taxon>Pezizomycotina</taxon>
        <taxon>Dothideomycetes</taxon>
        <taxon>Pleosporomycetidae</taxon>
        <taxon>Pleosporales</taxon>
        <taxon>Pleosporineae</taxon>
        <taxon>Pleosporaceae</taxon>
        <taxon>Exserohilum</taxon>
    </lineage>
</organism>
<protein>
    <recommendedName>
        <fullName evidence="1">Heterokaryon incompatibility domain-containing protein</fullName>
    </recommendedName>
</protein>
<dbReference type="InterPro" id="IPR010730">
    <property type="entry name" value="HET"/>
</dbReference>
<name>R0KJB7_EXST2</name>
<gene>
    <name evidence="2" type="ORF">SETTUDRAFT_105082</name>
</gene>
<keyword evidence="3" id="KW-1185">Reference proteome</keyword>
<dbReference type="PANTHER" id="PTHR24148:SF64">
    <property type="entry name" value="HETEROKARYON INCOMPATIBILITY DOMAIN-CONTAINING PROTEIN"/>
    <property type="match status" value="1"/>
</dbReference>
<dbReference type="OrthoDB" id="2157530at2759"/>
<dbReference type="eggNOG" id="ENOG502S2V9">
    <property type="taxonomic scope" value="Eukaryota"/>
</dbReference>